<organism evidence="1 2">
    <name type="scientific">Stenotrophomonas maltophilia</name>
    <name type="common">Pseudomonas maltophilia</name>
    <name type="synonym">Xanthomonas maltophilia</name>
    <dbReference type="NCBI Taxonomy" id="40324"/>
    <lineage>
        <taxon>Bacteria</taxon>
        <taxon>Pseudomonadati</taxon>
        <taxon>Pseudomonadota</taxon>
        <taxon>Gammaproteobacteria</taxon>
        <taxon>Lysobacterales</taxon>
        <taxon>Lysobacteraceae</taxon>
        <taxon>Stenotrophomonas</taxon>
        <taxon>Stenotrophomonas maltophilia group</taxon>
    </lineage>
</organism>
<dbReference type="EMBL" id="SRYW01000003">
    <property type="protein sequence ID" value="TGY35772.1"/>
    <property type="molecule type" value="Genomic_DNA"/>
</dbReference>
<name>A0A4S2D459_STEMA</name>
<accession>A0A4S2D459</accession>
<dbReference type="Proteomes" id="UP000306631">
    <property type="component" value="Unassembled WGS sequence"/>
</dbReference>
<evidence type="ECO:0000313" key="2">
    <source>
        <dbReference type="Proteomes" id="UP000306631"/>
    </source>
</evidence>
<dbReference type="CDD" id="cd14744">
    <property type="entry name" value="PAAR_CT_2"/>
    <property type="match status" value="1"/>
</dbReference>
<comment type="caution">
    <text evidence="1">The sequence shown here is derived from an EMBL/GenBank/DDBJ whole genome shotgun (WGS) entry which is preliminary data.</text>
</comment>
<protein>
    <submittedName>
        <fullName evidence="1">PAAR domain-containing protein</fullName>
    </submittedName>
</protein>
<dbReference type="AlphaFoldDB" id="A0A4S2D459"/>
<sequence length="135" mass="13915">MRMLIVVGDRTSSGGRVITGSPFTDIEGKPLARINDYATCPAHGGAFPIVSGDTTLIIDGQPVAREGDRLACGCSLTAGQQHLVHVDDGPAATTAVAKAPAAFNAPARPQQTTPICERCLRSAGERGTAFLSRAA</sequence>
<gene>
    <name evidence="1" type="ORF">E5352_03910</name>
</gene>
<proteinExistence type="predicted"/>
<dbReference type="Pfam" id="PF05488">
    <property type="entry name" value="PAAR_motif"/>
    <property type="match status" value="1"/>
</dbReference>
<dbReference type="OrthoDB" id="9204728at2"/>
<dbReference type="Gene3D" id="2.60.200.60">
    <property type="match status" value="1"/>
</dbReference>
<evidence type="ECO:0000313" key="1">
    <source>
        <dbReference type="EMBL" id="TGY35772.1"/>
    </source>
</evidence>
<reference evidence="1 2" key="1">
    <citation type="submission" date="2019-04" db="EMBL/GenBank/DDBJ databases">
        <title>Microbes associate with the intestines of laboratory mice.</title>
        <authorList>
            <person name="Navarre W."/>
            <person name="Wong E."/>
            <person name="Huang K."/>
            <person name="Tropini C."/>
            <person name="Ng K."/>
            <person name="Yu B."/>
        </authorList>
    </citation>
    <scope>NUCLEOTIDE SEQUENCE [LARGE SCALE GENOMIC DNA]</scope>
    <source>
        <strain evidence="1 2">NM62_B4-13</strain>
    </source>
</reference>
<dbReference type="InterPro" id="IPR008727">
    <property type="entry name" value="PAAR_motif"/>
</dbReference>